<dbReference type="InterPro" id="IPR007456">
    <property type="entry name" value="Smg"/>
</dbReference>
<dbReference type="PANTHER" id="PTHR38692:SF1">
    <property type="entry name" value="PROTEIN SMG"/>
    <property type="match status" value="1"/>
</dbReference>
<dbReference type="PANTHER" id="PTHR38692">
    <property type="entry name" value="PROTEIN SMG"/>
    <property type="match status" value="1"/>
</dbReference>
<dbReference type="HAMAP" id="MF_00598">
    <property type="entry name" value="Smg"/>
    <property type="match status" value="1"/>
</dbReference>
<sequence>MFDILVYLFENYYTPQSCPDADVLAHKLAAAGFEHEDINDALGWLYGLAQTTEQCVQLAQTPQSGSLRAYTDDEYRRLGSAAIGFITFLESSGVLPAALREILIDRALAVNESPITLEKIKIIALMVLWSQEAEVDHLVLEELLTDDRQRLSH</sequence>
<evidence type="ECO:0000313" key="2">
    <source>
        <dbReference type="EMBL" id="MCB5364217.1"/>
    </source>
</evidence>
<accession>A0ABS8CEF8</accession>
<evidence type="ECO:0000256" key="1">
    <source>
        <dbReference type="HAMAP-Rule" id="MF_00598"/>
    </source>
</evidence>
<proteinExistence type="inferred from homology"/>
<reference evidence="2 3" key="1">
    <citation type="submission" date="2020-07" db="EMBL/GenBank/DDBJ databases">
        <title>Pusillimonas sp. nov., isolated from poultry manure in Taiwan.</title>
        <authorList>
            <person name="Lin S.-Y."/>
            <person name="Tang Y.-S."/>
            <person name="Young C.-C."/>
        </authorList>
    </citation>
    <scope>NUCLEOTIDE SEQUENCE [LARGE SCALE GENOMIC DNA]</scope>
    <source>
        <strain evidence="2 3">CC-YST705</strain>
    </source>
</reference>
<keyword evidence="3" id="KW-1185">Reference proteome</keyword>
<dbReference type="Proteomes" id="UP000776983">
    <property type="component" value="Unassembled WGS sequence"/>
</dbReference>
<dbReference type="Pfam" id="PF04361">
    <property type="entry name" value="DUF494"/>
    <property type="match status" value="1"/>
</dbReference>
<comment type="caution">
    <text evidence="2">The sequence shown here is derived from an EMBL/GenBank/DDBJ whole genome shotgun (WGS) entry which is preliminary data.</text>
</comment>
<dbReference type="RefSeq" id="WP_226954639.1">
    <property type="nucleotide sequence ID" value="NZ_JACDXW010000005.1"/>
</dbReference>
<evidence type="ECO:0000313" key="3">
    <source>
        <dbReference type="Proteomes" id="UP000776983"/>
    </source>
</evidence>
<organism evidence="2 3">
    <name type="scientific">Mesopusillimonas faecipullorum</name>
    <dbReference type="NCBI Taxonomy" id="2755040"/>
    <lineage>
        <taxon>Bacteria</taxon>
        <taxon>Pseudomonadati</taxon>
        <taxon>Pseudomonadota</taxon>
        <taxon>Betaproteobacteria</taxon>
        <taxon>Burkholderiales</taxon>
        <taxon>Alcaligenaceae</taxon>
        <taxon>Mesopusillimonas</taxon>
    </lineage>
</organism>
<gene>
    <name evidence="1" type="primary">smg</name>
    <name evidence="2" type="ORF">H0484_10710</name>
</gene>
<comment type="similarity">
    <text evidence="1">Belongs to the Smg family.</text>
</comment>
<name>A0ABS8CEF8_9BURK</name>
<protein>
    <recommendedName>
        <fullName evidence="1">Protein Smg homolog</fullName>
    </recommendedName>
</protein>
<dbReference type="EMBL" id="JACDXW010000005">
    <property type="protein sequence ID" value="MCB5364217.1"/>
    <property type="molecule type" value="Genomic_DNA"/>
</dbReference>